<dbReference type="SUPFAM" id="SSF47598">
    <property type="entry name" value="Ribbon-helix-helix"/>
    <property type="match status" value="1"/>
</dbReference>
<dbReference type="EMBL" id="RWKW01000020">
    <property type="protein sequence ID" value="RST87381.1"/>
    <property type="molecule type" value="Genomic_DNA"/>
</dbReference>
<dbReference type="OrthoDB" id="595481at2"/>
<proteinExistence type="predicted"/>
<dbReference type="Proteomes" id="UP000278398">
    <property type="component" value="Unassembled WGS sequence"/>
</dbReference>
<dbReference type="InterPro" id="IPR010985">
    <property type="entry name" value="Ribbon_hlx_hlx"/>
</dbReference>
<protein>
    <submittedName>
        <fullName evidence="1">DNA-binding protein</fullName>
    </submittedName>
</protein>
<sequence>MTHPADIHPADISVDEEKDLVESTERGEWVSVGLTDERREFWKSAARSVIDGKRRRISIAVPERDLARLKTRAAEEGMPYQTLINSIIHKYLQGK</sequence>
<organism evidence="1 2">
    <name type="scientific">Aquibium carbonis</name>
    <dbReference type="NCBI Taxonomy" id="2495581"/>
    <lineage>
        <taxon>Bacteria</taxon>
        <taxon>Pseudomonadati</taxon>
        <taxon>Pseudomonadota</taxon>
        <taxon>Alphaproteobacteria</taxon>
        <taxon>Hyphomicrobiales</taxon>
        <taxon>Phyllobacteriaceae</taxon>
        <taxon>Aquibium</taxon>
    </lineage>
</organism>
<accession>A0A429Z0Z3</accession>
<dbReference type="GO" id="GO:0003677">
    <property type="term" value="F:DNA binding"/>
    <property type="evidence" value="ECO:0007669"/>
    <property type="project" value="UniProtKB-KW"/>
</dbReference>
<keyword evidence="2" id="KW-1185">Reference proteome</keyword>
<comment type="caution">
    <text evidence="1">The sequence shown here is derived from an EMBL/GenBank/DDBJ whole genome shotgun (WGS) entry which is preliminary data.</text>
</comment>
<dbReference type="GO" id="GO:0006355">
    <property type="term" value="P:regulation of DNA-templated transcription"/>
    <property type="evidence" value="ECO:0007669"/>
    <property type="project" value="InterPro"/>
</dbReference>
<gene>
    <name evidence="1" type="ORF">EJC49_06135</name>
</gene>
<name>A0A429Z0Z3_9HYPH</name>
<dbReference type="RefSeq" id="WP_126698580.1">
    <property type="nucleotide sequence ID" value="NZ_RWKW01000020.1"/>
</dbReference>
<evidence type="ECO:0000313" key="1">
    <source>
        <dbReference type="EMBL" id="RST87381.1"/>
    </source>
</evidence>
<dbReference type="AlphaFoldDB" id="A0A429Z0Z3"/>
<keyword evidence="1" id="KW-0238">DNA-binding</keyword>
<evidence type="ECO:0000313" key="2">
    <source>
        <dbReference type="Proteomes" id="UP000278398"/>
    </source>
</evidence>
<reference evidence="1 2" key="1">
    <citation type="submission" date="2018-12" db="EMBL/GenBank/DDBJ databases">
        <title>Mesorhizobium carbonis sp. nov., isolated from coal mine water.</title>
        <authorList>
            <person name="Xin W."/>
            <person name="Xu Z."/>
            <person name="Xiang F."/>
            <person name="Zhang J."/>
            <person name="Xi L."/>
            <person name="Liu J."/>
        </authorList>
    </citation>
    <scope>NUCLEOTIDE SEQUENCE [LARGE SCALE GENOMIC DNA]</scope>
    <source>
        <strain evidence="1 2">B2.3</strain>
    </source>
</reference>